<sequence length="148" mass="16050">MRTVLSQWGDTLDADLRACRRADHVVLAAPGTPQTRHIVDAAALAHARPGLHLVNVARGSLVDQDALLAALDAGRIDSASLDVTEPEPLPAGHPFYTHPRVRLSPHTSAISPAQQTALVDKFVRNLARFDAGERLEDLLDAQRRARGY</sequence>
<proteinExistence type="predicted"/>
<evidence type="ECO:0000259" key="3">
    <source>
        <dbReference type="Pfam" id="PF02826"/>
    </source>
</evidence>
<dbReference type="RefSeq" id="WP_332288490.1">
    <property type="nucleotide sequence ID" value="NZ_JAZIBG010000019.1"/>
</dbReference>
<protein>
    <submittedName>
        <fullName evidence="4">NAD(P)-dependent oxidoreductase</fullName>
    </submittedName>
</protein>
<dbReference type="AlphaFoldDB" id="A0AAW9QE08"/>
<gene>
    <name evidence="4" type="ORF">V4F39_06445</name>
</gene>
<dbReference type="InterPro" id="IPR036291">
    <property type="entry name" value="NAD(P)-bd_dom_sf"/>
</dbReference>
<name>A0AAW9QE08_9BURK</name>
<dbReference type="GO" id="GO:0016491">
    <property type="term" value="F:oxidoreductase activity"/>
    <property type="evidence" value="ECO:0007669"/>
    <property type="project" value="UniProtKB-KW"/>
</dbReference>
<keyword evidence="2" id="KW-0520">NAD</keyword>
<dbReference type="Proteomes" id="UP001336250">
    <property type="component" value="Unassembled WGS sequence"/>
</dbReference>
<dbReference type="Pfam" id="PF02826">
    <property type="entry name" value="2-Hacid_dh_C"/>
    <property type="match status" value="1"/>
</dbReference>
<evidence type="ECO:0000256" key="2">
    <source>
        <dbReference type="ARBA" id="ARBA00023027"/>
    </source>
</evidence>
<accession>A0AAW9QE08</accession>
<dbReference type="EMBL" id="JAZIBG010000019">
    <property type="protein sequence ID" value="MEF7613547.1"/>
    <property type="molecule type" value="Genomic_DNA"/>
</dbReference>
<dbReference type="GO" id="GO:0051287">
    <property type="term" value="F:NAD binding"/>
    <property type="evidence" value="ECO:0007669"/>
    <property type="project" value="InterPro"/>
</dbReference>
<organism evidence="4 5">
    <name type="scientific">Aquincola agrisoli</name>
    <dbReference type="NCBI Taxonomy" id="3119538"/>
    <lineage>
        <taxon>Bacteria</taxon>
        <taxon>Pseudomonadati</taxon>
        <taxon>Pseudomonadota</taxon>
        <taxon>Betaproteobacteria</taxon>
        <taxon>Burkholderiales</taxon>
        <taxon>Sphaerotilaceae</taxon>
        <taxon>Aquincola</taxon>
    </lineage>
</organism>
<dbReference type="PANTHER" id="PTHR43333:SF1">
    <property type="entry name" value="D-ISOMER SPECIFIC 2-HYDROXYACID DEHYDROGENASE NAD-BINDING DOMAIN-CONTAINING PROTEIN"/>
    <property type="match status" value="1"/>
</dbReference>
<comment type="caution">
    <text evidence="4">The sequence shown here is derived from an EMBL/GenBank/DDBJ whole genome shotgun (WGS) entry which is preliminary data.</text>
</comment>
<dbReference type="Gene3D" id="3.40.50.720">
    <property type="entry name" value="NAD(P)-binding Rossmann-like Domain"/>
    <property type="match status" value="2"/>
</dbReference>
<dbReference type="SUPFAM" id="SSF51735">
    <property type="entry name" value="NAD(P)-binding Rossmann-fold domains"/>
    <property type="match status" value="1"/>
</dbReference>
<dbReference type="PANTHER" id="PTHR43333">
    <property type="entry name" value="2-HACID_DH_C DOMAIN-CONTAINING PROTEIN"/>
    <property type="match status" value="1"/>
</dbReference>
<reference evidence="4 5" key="1">
    <citation type="submission" date="2024-02" db="EMBL/GenBank/DDBJ databases">
        <title>Genome sequence of Aquincola sp. MAHUQ-54.</title>
        <authorList>
            <person name="Huq M.A."/>
        </authorList>
    </citation>
    <scope>NUCLEOTIDE SEQUENCE [LARGE SCALE GENOMIC DNA]</scope>
    <source>
        <strain evidence="4 5">MAHUQ-54</strain>
    </source>
</reference>
<evidence type="ECO:0000256" key="1">
    <source>
        <dbReference type="ARBA" id="ARBA00023002"/>
    </source>
</evidence>
<feature type="domain" description="D-isomer specific 2-hydroxyacid dehydrogenase NAD-binding" evidence="3">
    <location>
        <begin position="18"/>
        <end position="108"/>
    </location>
</feature>
<evidence type="ECO:0000313" key="5">
    <source>
        <dbReference type="Proteomes" id="UP001336250"/>
    </source>
</evidence>
<dbReference type="InterPro" id="IPR006140">
    <property type="entry name" value="D-isomer_DH_NAD-bd"/>
</dbReference>
<keyword evidence="1" id="KW-0560">Oxidoreductase</keyword>
<evidence type="ECO:0000313" key="4">
    <source>
        <dbReference type="EMBL" id="MEF7613547.1"/>
    </source>
</evidence>
<keyword evidence="5" id="KW-1185">Reference proteome</keyword>